<feature type="domain" description="Bulb-type lectin" evidence="4">
    <location>
        <begin position="1"/>
        <end position="111"/>
    </location>
</feature>
<dbReference type="GeneID" id="107880638"/>
<proteinExistence type="predicted"/>
<gene>
    <name evidence="6" type="primary">LOC107880638</name>
</gene>
<evidence type="ECO:0000256" key="1">
    <source>
        <dbReference type="ARBA" id="ARBA00022729"/>
    </source>
</evidence>
<keyword evidence="3" id="KW-0325">Glycoprotein</keyword>
<dbReference type="SMART" id="SM00108">
    <property type="entry name" value="B_lectin"/>
    <property type="match status" value="1"/>
</dbReference>
<reference evidence="6" key="2">
    <citation type="submission" date="2025-08" db="UniProtKB">
        <authorList>
            <consortium name="RefSeq"/>
        </authorList>
    </citation>
    <scope>IDENTIFICATION</scope>
</reference>
<sequence length="185" mass="20787">MPIVSPCEVSLSWVSSSQAIFQAGTWAYIWYKNVQNRTVVWVANIDTPLSNSSGALLMTGEHGNIVLLDPSGNVTWSSNHTQVLRPNVLLLDIGNLVIKERTENSQTFFWQSFDYPTHILLPDMKLGWKLSTCLNRHLTSWKSSEDPSTGDFSIKLDHHGFPEIFLWDMRVYADGGQDLYVLGGG</sequence>
<keyword evidence="5" id="KW-1185">Reference proteome</keyword>
<dbReference type="RefSeq" id="XP_016648133.1">
    <property type="nucleotide sequence ID" value="XM_016792647.1"/>
</dbReference>
<dbReference type="Proteomes" id="UP000694861">
    <property type="component" value="Linkage group LG3"/>
</dbReference>
<evidence type="ECO:0000256" key="3">
    <source>
        <dbReference type="ARBA" id="ARBA00023180"/>
    </source>
</evidence>
<keyword evidence="1" id="KW-0732">Signal</keyword>
<evidence type="ECO:0000259" key="4">
    <source>
        <dbReference type="PROSITE" id="PS50927"/>
    </source>
</evidence>
<name>A0ABM1LL56_PRUMU</name>
<evidence type="ECO:0000313" key="5">
    <source>
        <dbReference type="Proteomes" id="UP000694861"/>
    </source>
</evidence>
<protein>
    <submittedName>
        <fullName evidence="6">S-locus-specific glycoprotein S6-like</fullName>
    </submittedName>
</protein>
<dbReference type="InterPro" id="IPR001480">
    <property type="entry name" value="Bulb-type_lectin_dom"/>
</dbReference>
<reference evidence="5" key="1">
    <citation type="journal article" date="2012" name="Nat. Commun.">
        <title>The genome of Prunus mume.</title>
        <authorList>
            <person name="Zhang Q."/>
            <person name="Chen W."/>
            <person name="Sun L."/>
            <person name="Zhao F."/>
            <person name="Huang B."/>
            <person name="Yang W."/>
            <person name="Tao Y."/>
            <person name="Wang J."/>
            <person name="Yuan Z."/>
            <person name="Fan G."/>
            <person name="Xing Z."/>
            <person name="Han C."/>
            <person name="Pan H."/>
            <person name="Zhong X."/>
            <person name="Shi W."/>
            <person name="Liang X."/>
            <person name="Du D."/>
            <person name="Sun F."/>
            <person name="Xu Z."/>
            <person name="Hao R."/>
            <person name="Lv T."/>
            <person name="Lv Y."/>
            <person name="Zheng Z."/>
            <person name="Sun M."/>
            <person name="Luo L."/>
            <person name="Cai M."/>
            <person name="Gao Y."/>
            <person name="Wang J."/>
            <person name="Yin Y."/>
            <person name="Xu X."/>
            <person name="Cheng T."/>
            <person name="Wang J."/>
        </authorList>
    </citation>
    <scope>NUCLEOTIDE SEQUENCE [LARGE SCALE GENOMIC DNA]</scope>
</reference>
<evidence type="ECO:0000256" key="2">
    <source>
        <dbReference type="ARBA" id="ARBA00023157"/>
    </source>
</evidence>
<dbReference type="PANTHER" id="PTHR32444:SF89">
    <property type="entry name" value="S GLYCOPROTEIN"/>
    <property type="match status" value="1"/>
</dbReference>
<dbReference type="InterPro" id="IPR036426">
    <property type="entry name" value="Bulb-type_lectin_dom_sf"/>
</dbReference>
<organism evidence="5 6">
    <name type="scientific">Prunus mume</name>
    <name type="common">Japanese apricot</name>
    <name type="synonym">Armeniaca mume</name>
    <dbReference type="NCBI Taxonomy" id="102107"/>
    <lineage>
        <taxon>Eukaryota</taxon>
        <taxon>Viridiplantae</taxon>
        <taxon>Streptophyta</taxon>
        <taxon>Embryophyta</taxon>
        <taxon>Tracheophyta</taxon>
        <taxon>Spermatophyta</taxon>
        <taxon>Magnoliopsida</taxon>
        <taxon>eudicotyledons</taxon>
        <taxon>Gunneridae</taxon>
        <taxon>Pentapetalae</taxon>
        <taxon>rosids</taxon>
        <taxon>fabids</taxon>
        <taxon>Rosales</taxon>
        <taxon>Rosaceae</taxon>
        <taxon>Amygdaloideae</taxon>
        <taxon>Amygdaleae</taxon>
        <taxon>Prunus</taxon>
    </lineage>
</organism>
<evidence type="ECO:0000313" key="6">
    <source>
        <dbReference type="RefSeq" id="XP_016648133.1"/>
    </source>
</evidence>
<keyword evidence="2" id="KW-1015">Disulfide bond</keyword>
<dbReference type="Pfam" id="PF01453">
    <property type="entry name" value="B_lectin"/>
    <property type="match status" value="1"/>
</dbReference>
<dbReference type="Gene3D" id="2.90.10.10">
    <property type="entry name" value="Bulb-type lectin domain"/>
    <property type="match status" value="1"/>
</dbReference>
<accession>A0ABM1LL56</accession>
<dbReference type="PROSITE" id="PS50927">
    <property type="entry name" value="BULB_LECTIN"/>
    <property type="match status" value="1"/>
</dbReference>
<dbReference type="PANTHER" id="PTHR32444">
    <property type="entry name" value="BULB-TYPE LECTIN DOMAIN-CONTAINING PROTEIN"/>
    <property type="match status" value="1"/>
</dbReference>
<dbReference type="CDD" id="cd00028">
    <property type="entry name" value="B_lectin"/>
    <property type="match status" value="1"/>
</dbReference>
<dbReference type="SUPFAM" id="SSF51110">
    <property type="entry name" value="alpha-D-mannose-specific plant lectins"/>
    <property type="match status" value="1"/>
</dbReference>